<dbReference type="RefSeq" id="WP_090483473.1">
    <property type="nucleotide sequence ID" value="NZ_FOUO01000002.1"/>
</dbReference>
<feature type="transmembrane region" description="Helical" evidence="2">
    <location>
        <begin position="108"/>
        <end position="127"/>
    </location>
</feature>
<evidence type="ECO:0000313" key="4">
    <source>
        <dbReference type="EMBL" id="SFM28854.1"/>
    </source>
</evidence>
<dbReference type="EMBL" id="FOUO01000002">
    <property type="protein sequence ID" value="SFM28854.1"/>
    <property type="molecule type" value="Genomic_DNA"/>
</dbReference>
<proteinExistence type="predicted"/>
<dbReference type="InterPro" id="IPR005182">
    <property type="entry name" value="YdbS-like_PH"/>
</dbReference>
<reference evidence="4 5" key="1">
    <citation type="submission" date="2016-10" db="EMBL/GenBank/DDBJ databases">
        <authorList>
            <person name="de Groot N.N."/>
        </authorList>
    </citation>
    <scope>NUCLEOTIDE SEQUENCE [LARGE SCALE GENOMIC DNA]</scope>
    <source>
        <strain evidence="4 5">DSM 4180</strain>
    </source>
</reference>
<feature type="compositionally biased region" description="Low complexity" evidence="1">
    <location>
        <begin position="199"/>
        <end position="212"/>
    </location>
</feature>
<feature type="region of interest" description="Disordered" evidence="1">
    <location>
        <begin position="193"/>
        <end position="225"/>
    </location>
</feature>
<evidence type="ECO:0000259" key="3">
    <source>
        <dbReference type="Pfam" id="PF03703"/>
    </source>
</evidence>
<keyword evidence="5" id="KW-1185">Reference proteome</keyword>
<gene>
    <name evidence="4" type="ORF">SAMN05421721_10248</name>
</gene>
<dbReference type="NCBIfam" id="NF040894">
    <property type="entry name" value="puhB_PGC"/>
    <property type="match status" value="1"/>
</dbReference>
<dbReference type="Proteomes" id="UP000199556">
    <property type="component" value="Unassembled WGS sequence"/>
</dbReference>
<accession>A0A1I4PMF1</accession>
<keyword evidence="2" id="KW-1133">Transmembrane helix</keyword>
<feature type="transmembrane region" description="Helical" evidence="2">
    <location>
        <begin position="45"/>
        <end position="62"/>
    </location>
</feature>
<evidence type="ECO:0000256" key="1">
    <source>
        <dbReference type="SAM" id="MobiDB-lite"/>
    </source>
</evidence>
<sequence length="225" mass="24915">MSHDDHAVEPIRGLPELPPRGERILWQGAPHWGTLAVRAFHVRKVIFYLALLILVRAGYTWTGTQSLTAALGSTSFLVTLSITAIGLLLLLAWLMARATVYTITDRRIVLRFGVALQMSVNLPYTVIQSASVKLYRDGTGDIPLVLEPPEKVSYLIMWPHVRPWRWMVPQPMLRGVPNARRVAEILSEAMTAHHRQQEGAASTRTASDAATGDDPHHTLGDATTS</sequence>
<evidence type="ECO:0000313" key="5">
    <source>
        <dbReference type="Proteomes" id="UP000199556"/>
    </source>
</evidence>
<feature type="transmembrane region" description="Helical" evidence="2">
    <location>
        <begin position="74"/>
        <end position="96"/>
    </location>
</feature>
<protein>
    <submittedName>
        <fullName evidence="4">PH domain-containing protein</fullName>
    </submittedName>
</protein>
<dbReference type="OrthoDB" id="7345733at2"/>
<dbReference type="InterPro" id="IPR054839">
    <property type="entry name" value="puhB_PGC"/>
</dbReference>
<dbReference type="Pfam" id="PF03703">
    <property type="entry name" value="bPH_2"/>
    <property type="match status" value="1"/>
</dbReference>
<evidence type="ECO:0000256" key="2">
    <source>
        <dbReference type="SAM" id="Phobius"/>
    </source>
</evidence>
<organism evidence="4 5">
    <name type="scientific">Ectothiorhodospira mobilis</name>
    <dbReference type="NCBI Taxonomy" id="195064"/>
    <lineage>
        <taxon>Bacteria</taxon>
        <taxon>Pseudomonadati</taxon>
        <taxon>Pseudomonadota</taxon>
        <taxon>Gammaproteobacteria</taxon>
        <taxon>Chromatiales</taxon>
        <taxon>Ectothiorhodospiraceae</taxon>
        <taxon>Ectothiorhodospira</taxon>
    </lineage>
</organism>
<name>A0A1I4PMF1_ECTMO</name>
<keyword evidence="2" id="KW-0812">Transmembrane</keyword>
<keyword evidence="2" id="KW-0472">Membrane</keyword>
<feature type="domain" description="YdbS-like PH" evidence="3">
    <location>
        <begin position="97"/>
        <end position="185"/>
    </location>
</feature>
<dbReference type="STRING" id="195064.SAMN05421721_10248"/>
<dbReference type="AlphaFoldDB" id="A0A1I4PMF1"/>